<evidence type="ECO:0000313" key="2">
    <source>
        <dbReference type="EMBL" id="ANE44054.1"/>
    </source>
</evidence>
<protein>
    <submittedName>
        <fullName evidence="2">Uncharacterized protein</fullName>
    </submittedName>
</protein>
<keyword evidence="3" id="KW-1185">Reference proteome</keyword>
<proteinExistence type="predicted"/>
<feature type="transmembrane region" description="Helical" evidence="1">
    <location>
        <begin position="12"/>
        <end position="31"/>
    </location>
</feature>
<gene>
    <name evidence="2" type="ORF">SU48_10000</name>
</gene>
<dbReference type="Proteomes" id="UP000077363">
    <property type="component" value="Chromosome"/>
</dbReference>
<name>A0A172TAT9_9DEIO</name>
<dbReference type="OrthoDB" id="55472at2"/>
<dbReference type="InterPro" id="IPR032601">
    <property type="entry name" value="DUF4900"/>
</dbReference>
<accession>A0A172TAT9</accession>
<organism evidence="2 3">
    <name type="scientific">Deinococcus puniceus</name>
    <dbReference type="NCBI Taxonomy" id="1182568"/>
    <lineage>
        <taxon>Bacteria</taxon>
        <taxon>Thermotogati</taxon>
        <taxon>Deinococcota</taxon>
        <taxon>Deinococci</taxon>
        <taxon>Deinococcales</taxon>
        <taxon>Deinococcaceae</taxon>
        <taxon>Deinococcus</taxon>
    </lineage>
</organism>
<dbReference type="EMBL" id="CP011387">
    <property type="protein sequence ID" value="ANE44054.1"/>
    <property type="molecule type" value="Genomic_DNA"/>
</dbReference>
<dbReference type="RefSeq" id="WP_064015131.1">
    <property type="nucleotide sequence ID" value="NZ_CP011387.1"/>
</dbReference>
<reference evidence="2 3" key="1">
    <citation type="submission" date="2015-01" db="EMBL/GenBank/DDBJ databases">
        <title>Deinococcus puniceus/DY1/ whole genome sequencing.</title>
        <authorList>
            <person name="Kim M.K."/>
            <person name="Srinivasan S."/>
            <person name="Lee J.-J."/>
        </authorList>
    </citation>
    <scope>NUCLEOTIDE SEQUENCE [LARGE SCALE GENOMIC DNA]</scope>
    <source>
        <strain evidence="2 3">DY1</strain>
    </source>
</reference>
<dbReference type="KEGG" id="dpu:SU48_10000"/>
<dbReference type="AlphaFoldDB" id="A0A172TAT9"/>
<dbReference type="PATRIC" id="fig|1182568.3.peg.2082"/>
<evidence type="ECO:0000313" key="3">
    <source>
        <dbReference type="Proteomes" id="UP000077363"/>
    </source>
</evidence>
<keyword evidence="1" id="KW-0812">Transmembrane</keyword>
<evidence type="ECO:0000256" key="1">
    <source>
        <dbReference type="SAM" id="Phobius"/>
    </source>
</evidence>
<keyword evidence="1" id="KW-0472">Membrane</keyword>
<dbReference type="STRING" id="1182568.SU48_10000"/>
<keyword evidence="1" id="KW-1133">Transmembrane helix</keyword>
<dbReference type="Pfam" id="PF16241">
    <property type="entry name" value="DUF4900"/>
    <property type="match status" value="1"/>
</dbReference>
<sequence>MQNSPRTQGATLIVSLLMVMLVLAMTMVLTAQVTVSARRSSADQQTILQARYAAESGVSRVQSQLDLMSRLLNVSALDTAVLNSSVESDMAALCGLSSLPLFTGKANLCTFPASQGLGRVTSGVNARTQFLVRTMSEGAFDAQGIPEANASVRSQFWSELFSGQQGTPYAGGQDATYAARFGLQPLKVERTHENTYRFYFKVPDLQVRGQLGASSQNIQARAAQPEGFLLISRQPFSRYALFTNHHFSDAEDEARGERVTFTDRTMFSGPVHTNQHFLFQGTPWFGGSVSSAGCPQSGIGLVSGVPDCTRPQEPGAFFGNNTLLTPEIEFAPSNAPVVCEADAKCHAPQFGGSVTWDNKYVELPTDNQEQEEVAIERGLALNGDVSELQLRQGQVSGQLRQLISYTQNGVTTRLAYGPDNKLLIQVPDGSWQPTKRDPAGVITANPGGVAAVFNGVISVSGNVQNLNGGPAADATPPEPTIAAFAGLTLAATGNVTVTSSLTYASPPCSGGHVRNSNGTVTPAACGDLTARNMLGIYSSGDHESSPGDIELVSPASCPNGFGTCASLPANARIHAVMMASQGAVRVRGHDEPVNASPFELGNIQLLGGIIENYYGAFGITDGRGYGRNFVYDPRMNDGMAPPAFPTERHWTVGLRTEKLVNGVLASEELTGLRLRGDVVSTVAP</sequence>